<organism evidence="2 3">
    <name type="scientific">Streptomyces qinglanensis</name>
    <dbReference type="NCBI Taxonomy" id="943816"/>
    <lineage>
        <taxon>Bacteria</taxon>
        <taxon>Bacillati</taxon>
        <taxon>Actinomycetota</taxon>
        <taxon>Actinomycetes</taxon>
        <taxon>Kitasatosporales</taxon>
        <taxon>Streptomycetaceae</taxon>
        <taxon>Streptomyces</taxon>
    </lineage>
</organism>
<feature type="region of interest" description="Disordered" evidence="1">
    <location>
        <begin position="1"/>
        <end position="42"/>
    </location>
</feature>
<feature type="compositionally biased region" description="Low complexity" evidence="1">
    <location>
        <begin position="139"/>
        <end position="185"/>
    </location>
</feature>
<feature type="compositionally biased region" description="Basic and acidic residues" evidence="1">
    <location>
        <begin position="230"/>
        <end position="242"/>
    </location>
</feature>
<feature type="compositionally biased region" description="Low complexity" evidence="1">
    <location>
        <begin position="98"/>
        <end position="125"/>
    </location>
</feature>
<feature type="compositionally biased region" description="Low complexity" evidence="1">
    <location>
        <begin position="219"/>
        <end position="229"/>
    </location>
</feature>
<name>A0A1H9Q5K7_9ACTN</name>
<keyword evidence="3" id="KW-1185">Reference proteome</keyword>
<dbReference type="Proteomes" id="UP000182841">
    <property type="component" value="Unassembled WGS sequence"/>
</dbReference>
<gene>
    <name evidence="2" type="ORF">SAMN05421870_102457</name>
</gene>
<feature type="compositionally biased region" description="Gly residues" evidence="1">
    <location>
        <begin position="186"/>
        <end position="206"/>
    </location>
</feature>
<reference evidence="3" key="1">
    <citation type="submission" date="2016-10" db="EMBL/GenBank/DDBJ databases">
        <authorList>
            <person name="Varghese N."/>
            <person name="Submissions S."/>
        </authorList>
    </citation>
    <scope>NUCLEOTIDE SEQUENCE [LARGE SCALE GENOMIC DNA]</scope>
    <source>
        <strain evidence="3">CGMCC 4.6825</strain>
    </source>
</reference>
<accession>A0A1H9Q5K7</accession>
<feature type="region of interest" description="Disordered" evidence="1">
    <location>
        <begin position="94"/>
        <end position="296"/>
    </location>
</feature>
<dbReference type="EMBL" id="FOGO01000002">
    <property type="protein sequence ID" value="SER55415.1"/>
    <property type="molecule type" value="Genomic_DNA"/>
</dbReference>
<feature type="compositionally biased region" description="Basic and acidic residues" evidence="1">
    <location>
        <begin position="279"/>
        <end position="296"/>
    </location>
</feature>
<feature type="compositionally biased region" description="Gly residues" evidence="1">
    <location>
        <begin position="126"/>
        <end position="138"/>
    </location>
</feature>
<feature type="compositionally biased region" description="Low complexity" evidence="1">
    <location>
        <begin position="267"/>
        <end position="278"/>
    </location>
</feature>
<evidence type="ECO:0000313" key="3">
    <source>
        <dbReference type="Proteomes" id="UP000182841"/>
    </source>
</evidence>
<feature type="compositionally biased region" description="Basic and acidic residues" evidence="1">
    <location>
        <begin position="399"/>
        <end position="409"/>
    </location>
</feature>
<dbReference type="AlphaFoldDB" id="A0A1H9Q5K7"/>
<sequence>MTETTMEAVERAEPAIPPPDTLPSAPAPRAVEQSGTAVEHTPGGYPVLPLTLSGVNSAAGLVGAAGLSGGPVAAAGAAAGAALFGVAAAARSRRAKARNGASTTRSAAAPSGARRRGSAGAARTGRAGGPRSGPGGRGRSPAGSGRAAGKRSAAGSRSRPGGSAASRSAHRAGGISLRKGQAAAGSGAGGTRGRGAAGGRVPGGRVGQVRGLRADKARQSPSRSAARQQQTRDRRNVADARRQARQAARVAKAAQHGGRGPVGRSTAWAGRQAAAGARRAVDRARSRRDRANDREVAAKRSAVRKAPARRAARWALAKSAARFHGRRVLAGLLAGVAGTAGLATSPLGRKLGLPALVRPGRRLYRRLMLSARASRTERDTAIREQRQEAEAAADAAPEDDIKDRVERPTHLTPRIPSPPVEVRVSGFKFEEAAAEMEQAARTYDPDGNMEVVAMVDNLPQAMESIAKTFLTLAERADGEFAFEKEVAAAFDDIYKTLMSAVDGAEDLTKAFRQVHAADIARHEDPRNGTEAEKGWNV</sequence>
<evidence type="ECO:0000256" key="1">
    <source>
        <dbReference type="SAM" id="MobiDB-lite"/>
    </source>
</evidence>
<proteinExistence type="predicted"/>
<evidence type="ECO:0000313" key="2">
    <source>
        <dbReference type="EMBL" id="SER55415.1"/>
    </source>
</evidence>
<protein>
    <submittedName>
        <fullName evidence="2">Uncharacterized protein</fullName>
    </submittedName>
</protein>
<feature type="region of interest" description="Disordered" evidence="1">
    <location>
        <begin position="375"/>
        <end position="417"/>
    </location>
</feature>
<feature type="compositionally biased region" description="Basic and acidic residues" evidence="1">
    <location>
        <begin position="375"/>
        <end position="389"/>
    </location>
</feature>
<feature type="compositionally biased region" description="Low complexity" evidence="1">
    <location>
        <begin position="245"/>
        <end position="254"/>
    </location>
</feature>